<dbReference type="Pfam" id="PF03707">
    <property type="entry name" value="MHYT"/>
    <property type="match status" value="4"/>
</dbReference>
<evidence type="ECO:0000313" key="4">
    <source>
        <dbReference type="EMBL" id="NGX98342.1"/>
    </source>
</evidence>
<dbReference type="EMBL" id="JAAMRR010001268">
    <property type="protein sequence ID" value="NGX98342.1"/>
    <property type="molecule type" value="Genomic_DNA"/>
</dbReference>
<keyword evidence="1" id="KW-0472">Membrane</keyword>
<feature type="transmembrane region" description="Helical" evidence="1">
    <location>
        <begin position="41"/>
        <end position="61"/>
    </location>
</feature>
<dbReference type="AlphaFoldDB" id="A0A7C9RJD1"/>
<feature type="transmembrane region" description="Helical" evidence="1">
    <location>
        <begin position="138"/>
        <end position="159"/>
    </location>
</feature>
<dbReference type="PIRSF" id="PIRSF036615">
    <property type="entry name" value="MHYT_LytTR"/>
    <property type="match status" value="1"/>
</dbReference>
<keyword evidence="1" id="KW-1133">Transmembrane helix</keyword>
<dbReference type="GO" id="GO:0016020">
    <property type="term" value="C:membrane"/>
    <property type="evidence" value="ECO:0007669"/>
    <property type="project" value="UniProtKB-UniRule"/>
</dbReference>
<dbReference type="Pfam" id="PF04397">
    <property type="entry name" value="LytTR"/>
    <property type="match status" value="1"/>
</dbReference>
<dbReference type="PROSITE" id="PS50924">
    <property type="entry name" value="MHYT"/>
    <property type="match status" value="1"/>
</dbReference>
<evidence type="ECO:0000259" key="3">
    <source>
        <dbReference type="PROSITE" id="PS50930"/>
    </source>
</evidence>
<evidence type="ECO:0008006" key="6">
    <source>
        <dbReference type="Google" id="ProtNLM"/>
    </source>
</evidence>
<protein>
    <recommendedName>
        <fullName evidence="6">LytTR family transcriptional regulator</fullName>
    </recommendedName>
</protein>
<feature type="domain" description="HTH LytTR-type" evidence="3">
    <location>
        <begin position="290"/>
        <end position="384"/>
    </location>
</feature>
<dbReference type="InterPro" id="IPR012073">
    <property type="entry name" value="LytTR_MHYT"/>
</dbReference>
<feature type="transmembrane region" description="Helical" evidence="1">
    <location>
        <begin position="103"/>
        <end position="126"/>
    </location>
</feature>
<dbReference type="Proteomes" id="UP000480266">
    <property type="component" value="Unassembled WGS sequence"/>
</dbReference>
<evidence type="ECO:0000256" key="1">
    <source>
        <dbReference type="PROSITE-ProRule" id="PRU00244"/>
    </source>
</evidence>
<feature type="non-terminal residue" evidence="4">
    <location>
        <position position="442"/>
    </location>
</feature>
<feature type="domain" description="MHYT" evidence="2">
    <location>
        <begin position="5"/>
        <end position="191"/>
    </location>
</feature>
<feature type="transmembrane region" description="Helical" evidence="1">
    <location>
        <begin position="166"/>
        <end position="188"/>
    </location>
</feature>
<accession>A0A7C9RJD1</accession>
<reference evidence="4" key="1">
    <citation type="submission" date="2020-02" db="EMBL/GenBank/DDBJ databases">
        <title>Draft genome sequence of Candidatus Afipia apatlaquensis IBT-C3, a potential strain for decolorization of textile dyes.</title>
        <authorList>
            <person name="Sanchez-Reyes A."/>
            <person name="Breton-Deval L."/>
            <person name="Mangelson H."/>
            <person name="Sanchez-Flores A."/>
        </authorList>
    </citation>
    <scope>NUCLEOTIDE SEQUENCE [LARGE SCALE GENOMIC DNA]</scope>
    <source>
        <strain evidence="4">IBT-C3</strain>
    </source>
</reference>
<comment type="caution">
    <text evidence="4">The sequence shown here is derived from an EMBL/GenBank/DDBJ whole genome shotgun (WGS) entry which is preliminary data.</text>
</comment>
<dbReference type="GO" id="GO:0003677">
    <property type="term" value="F:DNA binding"/>
    <property type="evidence" value="ECO:0007669"/>
    <property type="project" value="InterPro"/>
</dbReference>
<feature type="transmembrane region" description="Helical" evidence="1">
    <location>
        <begin position="73"/>
        <end position="96"/>
    </location>
</feature>
<keyword evidence="1" id="KW-0812">Transmembrane</keyword>
<proteinExistence type="predicted"/>
<dbReference type="InterPro" id="IPR005330">
    <property type="entry name" value="MHYT_dom"/>
</dbReference>
<dbReference type="PROSITE" id="PS50930">
    <property type="entry name" value="HTH_LYTTR"/>
    <property type="match status" value="1"/>
</dbReference>
<dbReference type="SMART" id="SM00850">
    <property type="entry name" value="LytTR"/>
    <property type="match status" value="1"/>
</dbReference>
<dbReference type="Gene3D" id="2.40.50.1020">
    <property type="entry name" value="LytTr DNA-binding domain"/>
    <property type="match status" value="1"/>
</dbReference>
<organism evidence="4 5">
    <name type="scientific">Candidatus Afipia apatlaquensis</name>
    <dbReference type="NCBI Taxonomy" id="2712852"/>
    <lineage>
        <taxon>Bacteria</taxon>
        <taxon>Pseudomonadati</taxon>
        <taxon>Pseudomonadota</taxon>
        <taxon>Alphaproteobacteria</taxon>
        <taxon>Hyphomicrobiales</taxon>
        <taxon>Nitrobacteraceae</taxon>
        <taxon>Afipia</taxon>
    </lineage>
</organism>
<feature type="transmembrane region" description="Helical" evidence="1">
    <location>
        <begin position="208"/>
        <end position="229"/>
    </location>
</feature>
<feature type="transmembrane region" description="Helical" evidence="1">
    <location>
        <begin position="12"/>
        <end position="29"/>
    </location>
</feature>
<dbReference type="InterPro" id="IPR007492">
    <property type="entry name" value="LytTR_DNA-bd_dom"/>
</dbReference>
<name>A0A7C9RJD1_9BRAD</name>
<dbReference type="PANTHER" id="PTHR35152:SF1">
    <property type="entry name" value="DOMAIN SIGNALLING PROTEIN, PUTATIVE (AFU_ORTHOLOGUE AFUA_5G11310)-RELATED"/>
    <property type="match status" value="1"/>
</dbReference>
<sequence length="442" mass="46436">MPIEHDPTLVALSLLVAIQASYVGLNLALRVSQAFALNRRLLIAGAALSFAIGIWAMHFVGMLAARLPVTVDYVVLPTLLSFLVCVLVVGIAVYLATLRSQRLLFIAATVMGVGIASMHYIGMLALHASAHMMHNPVYVLASVLIAVLASGLALWLAFASETRPPLLVCAAVLGCAISGMHYTAMAGLTLHPIVGALPPGTPAISGDLLAVIVSVVAFLVSGVFMLALVPDQRESAADPVIVPEANEPDPIPAPITADSVTPVSGSVAELTVADAPTQATSDAPIYEATLPVEKYRGSQTINTADIFSVHANAHYTYVFNGREDIFCPLSIGEIIARLPPDIFFRVHRSYIVNIQRVARLKRAGDNGIADLDSPVRRSVPVSRRPAGSHGVGSRVRCAGPEAIQPPPSTVATFTVTAVSATADRCTLKLAALPSLTLPPPLI</sequence>
<evidence type="ECO:0000259" key="2">
    <source>
        <dbReference type="PROSITE" id="PS50924"/>
    </source>
</evidence>
<keyword evidence="5" id="KW-1185">Reference proteome</keyword>
<evidence type="ECO:0000313" key="5">
    <source>
        <dbReference type="Proteomes" id="UP000480266"/>
    </source>
</evidence>
<gene>
    <name evidence="4" type="ORF">G4V63_25000</name>
</gene>
<dbReference type="PANTHER" id="PTHR35152">
    <property type="entry name" value="DOMAIN SIGNALLING PROTEIN, PUTATIVE (AFU_ORTHOLOGUE AFUA_5G11310)-RELATED"/>
    <property type="match status" value="1"/>
</dbReference>